<dbReference type="GO" id="GO:0048254">
    <property type="term" value="P:snoRNA localization"/>
    <property type="evidence" value="ECO:0007669"/>
    <property type="project" value="TreeGrafter"/>
</dbReference>
<feature type="region of interest" description="Disordered" evidence="5">
    <location>
        <begin position="54"/>
        <end position="74"/>
    </location>
</feature>
<dbReference type="PROSITE" id="PS51083">
    <property type="entry name" value="ZF_HIT"/>
    <property type="match status" value="1"/>
</dbReference>
<dbReference type="AlphaFoldDB" id="A0A7N0TP89"/>
<organism evidence="7 8">
    <name type="scientific">Kalanchoe fedtschenkoi</name>
    <name type="common">Lavender scallops</name>
    <name type="synonym">South American air plant</name>
    <dbReference type="NCBI Taxonomy" id="63787"/>
    <lineage>
        <taxon>Eukaryota</taxon>
        <taxon>Viridiplantae</taxon>
        <taxon>Streptophyta</taxon>
        <taxon>Embryophyta</taxon>
        <taxon>Tracheophyta</taxon>
        <taxon>Spermatophyta</taxon>
        <taxon>Magnoliopsida</taxon>
        <taxon>eudicotyledons</taxon>
        <taxon>Gunneridae</taxon>
        <taxon>Pentapetalae</taxon>
        <taxon>Saxifragales</taxon>
        <taxon>Crassulaceae</taxon>
        <taxon>Kalanchoe</taxon>
    </lineage>
</organism>
<evidence type="ECO:0000313" key="7">
    <source>
        <dbReference type="EnsemblPlants" id="Kaladp0040s0707.1.v1.1"/>
    </source>
</evidence>
<proteinExistence type="predicted"/>
<dbReference type="GO" id="GO:0000463">
    <property type="term" value="P:maturation of LSU-rRNA from tricistronic rRNA transcript (SSU-rRNA, 5.8S rRNA, LSU-rRNA)"/>
    <property type="evidence" value="ECO:0007669"/>
    <property type="project" value="TreeGrafter"/>
</dbReference>
<dbReference type="InterPro" id="IPR007529">
    <property type="entry name" value="Znf_HIT"/>
</dbReference>
<evidence type="ECO:0000256" key="2">
    <source>
        <dbReference type="ARBA" id="ARBA00022771"/>
    </source>
</evidence>
<dbReference type="SUPFAM" id="SSF144232">
    <property type="entry name" value="HIT/MYND zinc finger-like"/>
    <property type="match status" value="1"/>
</dbReference>
<dbReference type="GO" id="GO:0070761">
    <property type="term" value="C:pre-snoRNP complex"/>
    <property type="evidence" value="ECO:0007669"/>
    <property type="project" value="TreeGrafter"/>
</dbReference>
<dbReference type="Pfam" id="PF04438">
    <property type="entry name" value="zf-HIT"/>
    <property type="match status" value="1"/>
</dbReference>
<protein>
    <recommendedName>
        <fullName evidence="6">HIT-type domain-containing protein</fullName>
    </recommendedName>
</protein>
<evidence type="ECO:0000259" key="6">
    <source>
        <dbReference type="PROSITE" id="PS51083"/>
    </source>
</evidence>
<feature type="domain" description="HIT-type" evidence="6">
    <location>
        <begin position="6"/>
        <end position="39"/>
    </location>
</feature>
<accession>A0A7N0TP89</accession>
<name>A0A7N0TP89_KALFE</name>
<dbReference type="EnsemblPlants" id="Kaladp0040s0707.3.v1.1">
    <property type="protein sequence ID" value="Kaladp0040s0707.3.v1.1"/>
    <property type="gene ID" value="Kaladp0040s0707.v1.1"/>
</dbReference>
<evidence type="ECO:0000256" key="5">
    <source>
        <dbReference type="SAM" id="MobiDB-lite"/>
    </source>
</evidence>
<dbReference type="OMA" id="CNEAQSK"/>
<evidence type="ECO:0000256" key="4">
    <source>
        <dbReference type="PROSITE-ProRule" id="PRU00453"/>
    </source>
</evidence>
<dbReference type="EnsemblPlants" id="Kaladp0040s0707.1.v1.1">
    <property type="protein sequence ID" value="Kaladp0040s0707.1.v1.1"/>
    <property type="gene ID" value="Kaladp0040s0707.v1.1"/>
</dbReference>
<reference evidence="7" key="1">
    <citation type="submission" date="2021-01" db="UniProtKB">
        <authorList>
            <consortium name="EnsemblPlants"/>
        </authorList>
    </citation>
    <scope>IDENTIFICATION</scope>
</reference>
<keyword evidence="1" id="KW-0479">Metal-binding</keyword>
<keyword evidence="2 4" id="KW-0863">Zinc-finger</keyword>
<dbReference type="InterPro" id="IPR051639">
    <property type="entry name" value="BCD1"/>
</dbReference>
<dbReference type="GO" id="GO:0008270">
    <property type="term" value="F:zinc ion binding"/>
    <property type="evidence" value="ECO:0007669"/>
    <property type="project" value="UniProtKB-UniRule"/>
</dbReference>
<dbReference type="PANTHER" id="PTHR13483">
    <property type="entry name" value="BOX C_D SNORNA PROTEIN 1-RELATED"/>
    <property type="match status" value="1"/>
</dbReference>
<dbReference type="Proteomes" id="UP000594263">
    <property type="component" value="Unplaced"/>
</dbReference>
<evidence type="ECO:0000256" key="1">
    <source>
        <dbReference type="ARBA" id="ARBA00022723"/>
    </source>
</evidence>
<keyword evidence="8" id="KW-1185">Reference proteome</keyword>
<dbReference type="GO" id="GO:0000492">
    <property type="term" value="P:box C/D snoRNP assembly"/>
    <property type="evidence" value="ECO:0007669"/>
    <property type="project" value="TreeGrafter"/>
</dbReference>
<dbReference type="Gramene" id="Kaladp0040s0707.3.v1.1">
    <property type="protein sequence ID" value="Kaladp0040s0707.3.v1.1"/>
    <property type="gene ID" value="Kaladp0040s0707.v1.1"/>
</dbReference>
<dbReference type="GO" id="GO:0005634">
    <property type="term" value="C:nucleus"/>
    <property type="evidence" value="ECO:0007669"/>
    <property type="project" value="TreeGrafter"/>
</dbReference>
<evidence type="ECO:0000313" key="8">
    <source>
        <dbReference type="Proteomes" id="UP000594263"/>
    </source>
</evidence>
<evidence type="ECO:0000256" key="3">
    <source>
        <dbReference type="ARBA" id="ARBA00022833"/>
    </source>
</evidence>
<dbReference type="Gramene" id="Kaladp0040s0707.1.v1.1">
    <property type="protein sequence ID" value="Kaladp0040s0707.1.v1.1"/>
    <property type="gene ID" value="Kaladp0040s0707.v1.1"/>
</dbReference>
<sequence length="174" mass="19205">MGPRQCQVCNNAPSKYKCPSCIIPYCSLSCYKKHKETPCSKPMIPMASLEKNDLPANKEAASAEQESFEEKPNEVASLVNPAISVEKLSPAPHAQRPFYVDGPGEVLQQTQLQAIAASADIRDALENEEIQNLILNIDSSQNAELELDKAMKSEVFQNFTDKILSSLNTKPDHK</sequence>
<keyword evidence="3" id="KW-0862">Zinc</keyword>
<dbReference type="PANTHER" id="PTHR13483:SF11">
    <property type="entry name" value="ZINC FINGER HIT DOMAIN-CONTAINING PROTEIN 3"/>
    <property type="match status" value="1"/>
</dbReference>
<dbReference type="Gene3D" id="3.30.60.190">
    <property type="match status" value="1"/>
</dbReference>
<dbReference type="CDD" id="cd23024">
    <property type="entry name" value="zf-HIT_ZNHIT2-3"/>
    <property type="match status" value="1"/>
</dbReference>